<dbReference type="InterPro" id="IPR042178">
    <property type="entry name" value="Serpin_sf_1"/>
</dbReference>
<keyword evidence="3" id="KW-1133">Transmembrane helix</keyword>
<evidence type="ECO:0000313" key="6">
    <source>
        <dbReference type="Proteomes" id="UP000694429"/>
    </source>
</evidence>
<evidence type="ECO:0000256" key="2">
    <source>
        <dbReference type="ARBA" id="ARBA00022900"/>
    </source>
</evidence>
<dbReference type="Proteomes" id="UP000694429">
    <property type="component" value="Chromosome 35"/>
</dbReference>
<dbReference type="InterPro" id="IPR036186">
    <property type="entry name" value="Serpin_sf"/>
</dbReference>
<dbReference type="Gene3D" id="3.30.497.10">
    <property type="entry name" value="Antithrombin, subunit I, domain 2"/>
    <property type="match status" value="1"/>
</dbReference>
<evidence type="ECO:0000313" key="5">
    <source>
        <dbReference type="Ensembl" id="ENSCAFP00030014125.1"/>
    </source>
</evidence>
<proteinExistence type="predicted"/>
<feature type="domain" description="Serpin" evidence="4">
    <location>
        <begin position="6"/>
        <end position="99"/>
    </location>
</feature>
<name>A0A8C0RFW8_CANLF</name>
<evidence type="ECO:0000256" key="1">
    <source>
        <dbReference type="ARBA" id="ARBA00022690"/>
    </source>
</evidence>
<feature type="transmembrane region" description="Helical" evidence="3">
    <location>
        <begin position="28"/>
        <end position="51"/>
    </location>
</feature>
<evidence type="ECO:0000259" key="4">
    <source>
        <dbReference type="Pfam" id="PF00079"/>
    </source>
</evidence>
<protein>
    <recommendedName>
        <fullName evidence="4">Serpin domain-containing protein</fullName>
    </recommendedName>
</protein>
<dbReference type="SUPFAM" id="SSF56574">
    <property type="entry name" value="Serpins"/>
    <property type="match status" value="1"/>
</dbReference>
<dbReference type="PANTHER" id="PTHR11461">
    <property type="entry name" value="SERINE PROTEASE INHIBITOR, SERPIN"/>
    <property type="match status" value="1"/>
</dbReference>
<dbReference type="GO" id="GO:0005615">
    <property type="term" value="C:extracellular space"/>
    <property type="evidence" value="ECO:0007669"/>
    <property type="project" value="InterPro"/>
</dbReference>
<accession>A0A8C0RFW8</accession>
<dbReference type="Pfam" id="PF00079">
    <property type="entry name" value="Serpin"/>
    <property type="match status" value="1"/>
</dbReference>
<sequence length="165" mass="17179">MDTLSEANGTFAISLLKKLVEDGSKNVFFSPMSISSALSMVFMGGTFCFGFQTLSLSKSGGGGDVHQGFQALLNEVNSAEARYLLRTANRLFGEKTCGFLSVSPLSPARPVRGPGARAGGSSGGGSPGVLSLTSCSLEPGFNFTFCEMNLITNTVQIFGKLKGAN</sequence>
<keyword evidence="3" id="KW-0812">Transmembrane</keyword>
<dbReference type="InterPro" id="IPR023796">
    <property type="entry name" value="Serpin_dom"/>
</dbReference>
<dbReference type="AlphaFoldDB" id="A0A8C0RFW8"/>
<dbReference type="InterPro" id="IPR000215">
    <property type="entry name" value="Serpin_fam"/>
</dbReference>
<dbReference type="Ensembl" id="ENSCAFT00030016182.1">
    <property type="protein sequence ID" value="ENSCAFP00030014125.1"/>
    <property type="gene ID" value="ENSCAFG00030008776.1"/>
</dbReference>
<dbReference type="PANTHER" id="PTHR11461:SF204">
    <property type="entry name" value="SERPIN B6"/>
    <property type="match status" value="1"/>
</dbReference>
<organism evidence="5 6">
    <name type="scientific">Canis lupus familiaris</name>
    <name type="common">Dog</name>
    <name type="synonym">Canis familiaris</name>
    <dbReference type="NCBI Taxonomy" id="9615"/>
    <lineage>
        <taxon>Eukaryota</taxon>
        <taxon>Metazoa</taxon>
        <taxon>Chordata</taxon>
        <taxon>Craniata</taxon>
        <taxon>Vertebrata</taxon>
        <taxon>Euteleostomi</taxon>
        <taxon>Mammalia</taxon>
        <taxon>Eutheria</taxon>
        <taxon>Laurasiatheria</taxon>
        <taxon>Carnivora</taxon>
        <taxon>Caniformia</taxon>
        <taxon>Canidae</taxon>
        <taxon>Canis</taxon>
    </lineage>
</organism>
<keyword evidence="2" id="KW-0722">Serine protease inhibitor</keyword>
<evidence type="ECO:0000256" key="3">
    <source>
        <dbReference type="SAM" id="Phobius"/>
    </source>
</evidence>
<keyword evidence="1" id="KW-0646">Protease inhibitor</keyword>
<reference evidence="5" key="1">
    <citation type="submission" date="2019-03" db="EMBL/GenBank/DDBJ databases">
        <authorList>
            <person name="Warren W.C."/>
            <person name="Johnson G.S."/>
        </authorList>
    </citation>
    <scope>NUCLEOTIDE SEQUENCE [LARGE SCALE GENOMIC DNA]</scope>
    <source>
        <strain evidence="5">Basenji</strain>
    </source>
</reference>
<keyword evidence="3" id="KW-0472">Membrane</keyword>
<reference evidence="5" key="2">
    <citation type="submission" date="2025-08" db="UniProtKB">
        <authorList>
            <consortium name="Ensembl"/>
        </authorList>
    </citation>
    <scope>IDENTIFICATION</scope>
</reference>
<dbReference type="GO" id="GO:0004867">
    <property type="term" value="F:serine-type endopeptidase inhibitor activity"/>
    <property type="evidence" value="ECO:0007669"/>
    <property type="project" value="UniProtKB-KW"/>
</dbReference>